<keyword evidence="2" id="KW-1185">Reference proteome</keyword>
<protein>
    <submittedName>
        <fullName evidence="1">Uncharacterized protein</fullName>
    </submittedName>
</protein>
<evidence type="ECO:0000313" key="2">
    <source>
        <dbReference type="Proteomes" id="UP000294200"/>
    </source>
</evidence>
<dbReference type="Gene3D" id="1.10.150.610">
    <property type="match status" value="1"/>
</dbReference>
<comment type="caution">
    <text evidence="1">The sequence shown here is derived from an EMBL/GenBank/DDBJ whole genome shotgun (WGS) entry which is preliminary data.</text>
</comment>
<dbReference type="Pfam" id="PF21627">
    <property type="entry name" value="BTH_I2711-like"/>
    <property type="match status" value="1"/>
</dbReference>
<sequence length="73" mass="8578">MDRFFMRRARAVQYLLDRRREWLARVEAAKTGSVEFESQQLDLIDSLVRDVRAGRVHAFKLDHPTAVEVFVSD</sequence>
<gene>
    <name evidence="1" type="ORF">BZM27_09330</name>
</gene>
<dbReference type="Proteomes" id="UP000294200">
    <property type="component" value="Unassembled WGS sequence"/>
</dbReference>
<evidence type="ECO:0000313" key="1">
    <source>
        <dbReference type="EMBL" id="TCG08842.1"/>
    </source>
</evidence>
<name>A0A4R0XHS8_9BURK</name>
<reference evidence="1 2" key="1">
    <citation type="submission" date="2017-02" db="EMBL/GenBank/DDBJ databases">
        <title>Paraburkholderia sophoroidis sp. nov. and Paraburkholderia steynii sp. nov. rhizobial symbionts of the fynbos legume Hypocalyptus sophoroides.</title>
        <authorList>
            <person name="Steenkamp E.T."/>
            <person name="Beukes C.W."/>
            <person name="Van Zyl E."/>
            <person name="Avontuur J."/>
            <person name="Chan W.Y."/>
            <person name="Hassen A."/>
            <person name="Palmer M."/>
            <person name="Mthombeni L."/>
            <person name="Phalane F."/>
            <person name="Sereme K."/>
            <person name="Venter S.N."/>
        </authorList>
    </citation>
    <scope>NUCLEOTIDE SEQUENCE [LARGE SCALE GENOMIC DNA]</scope>
    <source>
        <strain evidence="1 2">HC1.1ba</strain>
    </source>
</reference>
<accession>A0A4R0XHS8</accession>
<dbReference type="AlphaFoldDB" id="A0A4R0XHS8"/>
<dbReference type="EMBL" id="MWML01000024">
    <property type="protein sequence ID" value="TCG08842.1"/>
    <property type="molecule type" value="Genomic_DNA"/>
</dbReference>
<organism evidence="1 2">
    <name type="scientific">Paraburkholderia steynii</name>
    <dbReference type="NCBI Taxonomy" id="1245441"/>
    <lineage>
        <taxon>Bacteria</taxon>
        <taxon>Pseudomonadati</taxon>
        <taxon>Pseudomonadota</taxon>
        <taxon>Betaproteobacteria</taxon>
        <taxon>Burkholderiales</taxon>
        <taxon>Burkholderiaceae</taxon>
        <taxon>Paraburkholderia</taxon>
    </lineage>
</organism>
<proteinExistence type="predicted"/>
<dbReference type="InterPro" id="IPR048850">
    <property type="entry name" value="BTH_I2711-like"/>
</dbReference>